<organism evidence="1 2">
    <name type="scientific">Avena sativa</name>
    <name type="common">Oat</name>
    <dbReference type="NCBI Taxonomy" id="4498"/>
    <lineage>
        <taxon>Eukaryota</taxon>
        <taxon>Viridiplantae</taxon>
        <taxon>Streptophyta</taxon>
        <taxon>Embryophyta</taxon>
        <taxon>Tracheophyta</taxon>
        <taxon>Spermatophyta</taxon>
        <taxon>Magnoliopsida</taxon>
        <taxon>Liliopsida</taxon>
        <taxon>Poales</taxon>
        <taxon>Poaceae</taxon>
        <taxon>BOP clade</taxon>
        <taxon>Pooideae</taxon>
        <taxon>Poodae</taxon>
        <taxon>Poeae</taxon>
        <taxon>Poeae Chloroplast Group 1 (Aveneae type)</taxon>
        <taxon>Aveninae</taxon>
        <taxon>Avena</taxon>
    </lineage>
</organism>
<evidence type="ECO:0000313" key="1">
    <source>
        <dbReference type="EnsemblPlants" id="AVESA.00010b.r2.6AG1071150.1.CDS.1"/>
    </source>
</evidence>
<dbReference type="Proteomes" id="UP001732700">
    <property type="component" value="Chromosome 6A"/>
</dbReference>
<proteinExistence type="predicted"/>
<reference evidence="1" key="2">
    <citation type="submission" date="2025-09" db="UniProtKB">
        <authorList>
            <consortium name="EnsemblPlants"/>
        </authorList>
    </citation>
    <scope>IDENTIFICATION</scope>
</reference>
<dbReference type="EnsemblPlants" id="AVESA.00010b.r2.6AG1071150.1">
    <property type="protein sequence ID" value="AVESA.00010b.r2.6AG1071150.1.CDS.1"/>
    <property type="gene ID" value="AVESA.00010b.r2.6AG1071150"/>
</dbReference>
<name>A0ACD5Z361_AVESA</name>
<evidence type="ECO:0000313" key="2">
    <source>
        <dbReference type="Proteomes" id="UP001732700"/>
    </source>
</evidence>
<protein>
    <submittedName>
        <fullName evidence="1">Uncharacterized protein</fullName>
    </submittedName>
</protein>
<accession>A0ACD5Z361</accession>
<reference evidence="1" key="1">
    <citation type="submission" date="2021-05" db="EMBL/GenBank/DDBJ databases">
        <authorList>
            <person name="Scholz U."/>
            <person name="Mascher M."/>
            <person name="Fiebig A."/>
        </authorList>
    </citation>
    <scope>NUCLEOTIDE SEQUENCE [LARGE SCALE GENOMIC DNA]</scope>
</reference>
<sequence length="503" mass="56611">MARRLAFVRRFGEGEIRDPAQSPARSLYRDLIRNVVVSRGQYITQSAHTGSSHSGSSGASSSYCSSGSASAAATSEFFAHDQELTKIARQMVSDGSARRMVNGFGSGGPDHSRLETWFTELDVDWVLQLHEEEELQEKSESSLQELIERWIRALTVISVSMADLVLVVTVDETPAVARFGQASMAKMLVFVDAIIPVLKEEKLRSVVDMYVCVSSASYRFASNRFNPLPIAPEAQTILNEIGGSLSRKVISLREAISSTMEEVRTLVEDDDSWAILIQRGRGEVHQNTRFMVDCIRSMVKADGSMSRDTANLRGLINNSVHYLKDQLLRKSEHASDPSLRYLFLLNNFYYSVAQLSEPWPGGYHWVLTTECKKFMDSYLGVSWGHVLSHIQITVFKGSCLDVSCGPVLFSIPKMCFSGSRQHHRKFSELAKFESAFHKTYQDQRFWKVPDPQLRAALRKAIVETVLPDYHRYLNKHPELQIHVNRGSSSPDMLKELLGELFEG</sequence>
<keyword evidence="2" id="KW-1185">Reference proteome</keyword>